<dbReference type="OrthoDB" id="1606438at2759"/>
<accession>A0A507BNA1</accession>
<evidence type="ECO:0000256" key="1">
    <source>
        <dbReference type="ARBA" id="ARBA00022603"/>
    </source>
</evidence>
<reference evidence="7 8" key="1">
    <citation type="submission" date="2019-06" db="EMBL/GenBank/DDBJ databases">
        <title>Draft genome sequence of the filamentous fungus Phialemoniopsis curvata isolated from diesel fuel.</title>
        <authorList>
            <person name="Varaljay V.A."/>
            <person name="Lyon W.J."/>
            <person name="Crouch A.L."/>
            <person name="Drake C.E."/>
            <person name="Hollomon J.M."/>
            <person name="Nadeau L.J."/>
            <person name="Nunn H.S."/>
            <person name="Stevenson B.S."/>
            <person name="Bojanowski C.L."/>
            <person name="Crookes-Goodson W.J."/>
        </authorList>
    </citation>
    <scope>NUCLEOTIDE SEQUENCE [LARGE SCALE GENOMIC DNA]</scope>
    <source>
        <strain evidence="7 8">D216</strain>
    </source>
</reference>
<feature type="region of interest" description="Disordered" evidence="4">
    <location>
        <begin position="425"/>
        <end position="458"/>
    </location>
</feature>
<evidence type="ECO:0000259" key="5">
    <source>
        <dbReference type="Pfam" id="PF00891"/>
    </source>
</evidence>
<dbReference type="InterPro" id="IPR016461">
    <property type="entry name" value="COMT-like"/>
</dbReference>
<dbReference type="Gene3D" id="1.10.10.10">
    <property type="entry name" value="Winged helix-like DNA-binding domain superfamily/Winged helix DNA-binding domain"/>
    <property type="match status" value="1"/>
</dbReference>
<organism evidence="7 8">
    <name type="scientific">Thyridium curvatum</name>
    <dbReference type="NCBI Taxonomy" id="1093900"/>
    <lineage>
        <taxon>Eukaryota</taxon>
        <taxon>Fungi</taxon>
        <taxon>Dikarya</taxon>
        <taxon>Ascomycota</taxon>
        <taxon>Pezizomycotina</taxon>
        <taxon>Sordariomycetes</taxon>
        <taxon>Sordariomycetidae</taxon>
        <taxon>Thyridiales</taxon>
        <taxon>Thyridiaceae</taxon>
        <taxon>Thyridium</taxon>
    </lineage>
</organism>
<feature type="domain" description="O-methyltransferase C-terminal" evidence="5">
    <location>
        <begin position="248"/>
        <end position="399"/>
    </location>
</feature>
<comment type="caution">
    <text evidence="7">The sequence shown here is derived from an EMBL/GenBank/DDBJ whole genome shotgun (WGS) entry which is preliminary data.</text>
</comment>
<dbReference type="STRING" id="1093900.A0A507BNA1"/>
<feature type="domain" description="O-methyltransferase dimerisation" evidence="6">
    <location>
        <begin position="83"/>
        <end position="158"/>
    </location>
</feature>
<dbReference type="InterPro" id="IPR029063">
    <property type="entry name" value="SAM-dependent_MTases_sf"/>
</dbReference>
<protein>
    <submittedName>
        <fullName evidence="7">Uncharacterized protein</fullName>
    </submittedName>
</protein>
<dbReference type="InterPro" id="IPR012967">
    <property type="entry name" value="COMT_dimerisation"/>
</dbReference>
<dbReference type="PANTHER" id="PTHR43712">
    <property type="entry name" value="PUTATIVE (AFU_ORTHOLOGUE AFUA_4G14580)-RELATED"/>
    <property type="match status" value="1"/>
</dbReference>
<proteinExistence type="predicted"/>
<gene>
    <name evidence="7" type="ORF">E0L32_011263</name>
</gene>
<dbReference type="InterPro" id="IPR001077">
    <property type="entry name" value="COMT_C"/>
</dbReference>
<dbReference type="EMBL" id="SKBQ01000102">
    <property type="protein sequence ID" value="TPX19019.1"/>
    <property type="molecule type" value="Genomic_DNA"/>
</dbReference>
<dbReference type="Pfam" id="PF08100">
    <property type="entry name" value="Dimerisation"/>
    <property type="match status" value="1"/>
</dbReference>
<dbReference type="AlphaFoldDB" id="A0A507BNA1"/>
<dbReference type="Gene3D" id="3.40.50.150">
    <property type="entry name" value="Vaccinia Virus protein VP39"/>
    <property type="match status" value="1"/>
</dbReference>
<sequence>MSDTPPPAGPRRPIAHILDALQCSLDAFNRLLSEPLTKAELFKCLHDGSGLPDKEISASADRIVDLLGSIEHLLEPGALKLADHFLGYSTTKCLVAAVELGIADHLSHGRLKLTELASVAQAKPNRLGQILRPLYTNNIFAYDELTGEYANNHVSELLRSDHWTQWHNWVDLYGNEFYEIATGIPKAVKEDGQARCAAQVVFDTDDNMFTYFDRRGWVPRLHRTLGGGANAMAPGILEDYPWHEVANTTIMDIGGGGGALIASLLRGFPTMKGAIFDLPTVIDHIGPFFGTGGQFNDIGARVTDLIAGDFLKEVPPFDAYTMKWVLHDWDDSLSLQILRNIRTAIRVGVGSRLVILESVLSDRRSSRLSVYGDINMMMTANGQERTEWQWRTLAEASGWVMHGIFPIRNAWVQAIDLRPCEPFQSKEHNTIDGPRQDLKACDNGERAQEPTEGDHAKE</sequence>
<evidence type="ECO:0000256" key="4">
    <source>
        <dbReference type="SAM" id="MobiDB-lite"/>
    </source>
</evidence>
<keyword evidence="8" id="KW-1185">Reference proteome</keyword>
<keyword evidence="3" id="KW-0949">S-adenosyl-L-methionine</keyword>
<dbReference type="GO" id="GO:0008171">
    <property type="term" value="F:O-methyltransferase activity"/>
    <property type="evidence" value="ECO:0007669"/>
    <property type="project" value="InterPro"/>
</dbReference>
<keyword evidence="1" id="KW-0489">Methyltransferase</keyword>
<name>A0A507BNA1_9PEZI</name>
<dbReference type="GO" id="GO:0046983">
    <property type="term" value="F:protein dimerization activity"/>
    <property type="evidence" value="ECO:0007669"/>
    <property type="project" value="InterPro"/>
</dbReference>
<dbReference type="GO" id="GO:0032259">
    <property type="term" value="P:methylation"/>
    <property type="evidence" value="ECO:0007669"/>
    <property type="project" value="UniProtKB-KW"/>
</dbReference>
<evidence type="ECO:0000256" key="3">
    <source>
        <dbReference type="ARBA" id="ARBA00022691"/>
    </source>
</evidence>
<dbReference type="InterPro" id="IPR036388">
    <property type="entry name" value="WH-like_DNA-bd_sf"/>
</dbReference>
<dbReference type="InParanoid" id="A0A507BNA1"/>
<evidence type="ECO:0000313" key="7">
    <source>
        <dbReference type="EMBL" id="TPX19019.1"/>
    </source>
</evidence>
<dbReference type="PANTHER" id="PTHR43712:SF2">
    <property type="entry name" value="O-METHYLTRANSFERASE CICE"/>
    <property type="match status" value="1"/>
</dbReference>
<dbReference type="RefSeq" id="XP_031000730.1">
    <property type="nucleotide sequence ID" value="XM_031133973.1"/>
</dbReference>
<dbReference type="SUPFAM" id="SSF53335">
    <property type="entry name" value="S-adenosyl-L-methionine-dependent methyltransferases"/>
    <property type="match status" value="1"/>
</dbReference>
<evidence type="ECO:0000259" key="6">
    <source>
        <dbReference type="Pfam" id="PF08100"/>
    </source>
</evidence>
<dbReference type="SUPFAM" id="SSF46785">
    <property type="entry name" value="Winged helix' DNA-binding domain"/>
    <property type="match status" value="1"/>
</dbReference>
<keyword evidence="2" id="KW-0808">Transferase</keyword>
<dbReference type="Pfam" id="PF00891">
    <property type="entry name" value="Methyltransf_2"/>
    <property type="match status" value="1"/>
</dbReference>
<evidence type="ECO:0000313" key="8">
    <source>
        <dbReference type="Proteomes" id="UP000319257"/>
    </source>
</evidence>
<dbReference type="GeneID" id="41978710"/>
<dbReference type="Proteomes" id="UP000319257">
    <property type="component" value="Unassembled WGS sequence"/>
</dbReference>
<dbReference type="InterPro" id="IPR036390">
    <property type="entry name" value="WH_DNA-bd_sf"/>
</dbReference>
<evidence type="ECO:0000256" key="2">
    <source>
        <dbReference type="ARBA" id="ARBA00022679"/>
    </source>
</evidence>
<dbReference type="PROSITE" id="PS51683">
    <property type="entry name" value="SAM_OMT_II"/>
    <property type="match status" value="1"/>
</dbReference>